<feature type="transmembrane region" description="Helical" evidence="1">
    <location>
        <begin position="9"/>
        <end position="28"/>
    </location>
</feature>
<keyword evidence="1" id="KW-0812">Transmembrane</keyword>
<keyword evidence="1" id="KW-1133">Transmembrane helix</keyword>
<keyword evidence="1" id="KW-0472">Membrane</keyword>
<proteinExistence type="predicted"/>
<evidence type="ECO:0008006" key="3">
    <source>
        <dbReference type="Google" id="ProtNLM"/>
    </source>
</evidence>
<accession>A0AAU7DRU9</accession>
<sequence>MFLRSWKSLLLSKISIIAGCILLFFGFIDRGAAGRELSTAGRITQVQCGGKGCTYSYVFVVNGTSILDDSETCKTPLTPRGCAEGALVRVYYDPQHLSESMLGDFGLASREKFISGACLVLFGLVLIALYFLIRRAEGASDDPDPDLNLDRSQPDVIHIVQGE</sequence>
<gene>
    <name evidence="2" type="ORF">P8935_11675</name>
</gene>
<dbReference type="AlphaFoldDB" id="A0AAU7DRU9"/>
<name>A0AAU7DRU9_9BACT</name>
<reference evidence="2" key="1">
    <citation type="submission" date="2023-03" db="EMBL/GenBank/DDBJ databases">
        <title>Edaphobacter sp.</title>
        <authorList>
            <person name="Huber K.J."/>
            <person name="Papendorf J."/>
            <person name="Pilke C."/>
            <person name="Bunk B."/>
            <person name="Sproeer C."/>
            <person name="Pester M."/>
        </authorList>
    </citation>
    <scope>NUCLEOTIDE SEQUENCE</scope>
    <source>
        <strain evidence="2">DSM 110680</strain>
    </source>
</reference>
<protein>
    <recommendedName>
        <fullName evidence="3">DUF3592 domain-containing protein</fullName>
    </recommendedName>
</protein>
<evidence type="ECO:0000313" key="2">
    <source>
        <dbReference type="EMBL" id="XBH19953.1"/>
    </source>
</evidence>
<organism evidence="2">
    <name type="scientific">Telmatobacter sp. DSM 110680</name>
    <dbReference type="NCBI Taxonomy" id="3036704"/>
    <lineage>
        <taxon>Bacteria</taxon>
        <taxon>Pseudomonadati</taxon>
        <taxon>Acidobacteriota</taxon>
        <taxon>Terriglobia</taxon>
        <taxon>Terriglobales</taxon>
        <taxon>Acidobacteriaceae</taxon>
        <taxon>Telmatobacter</taxon>
    </lineage>
</organism>
<feature type="transmembrane region" description="Helical" evidence="1">
    <location>
        <begin position="113"/>
        <end position="133"/>
    </location>
</feature>
<evidence type="ECO:0000256" key="1">
    <source>
        <dbReference type="SAM" id="Phobius"/>
    </source>
</evidence>
<dbReference type="RefSeq" id="WP_348265175.1">
    <property type="nucleotide sequence ID" value="NZ_CP121196.1"/>
</dbReference>
<dbReference type="EMBL" id="CP121196">
    <property type="protein sequence ID" value="XBH19953.1"/>
    <property type="molecule type" value="Genomic_DNA"/>
</dbReference>